<keyword evidence="4 7" id="KW-0812">Transmembrane</keyword>
<evidence type="ECO:0000256" key="1">
    <source>
        <dbReference type="ARBA" id="ARBA00004651"/>
    </source>
</evidence>
<reference evidence="10" key="1">
    <citation type="journal article" date="2019" name="Int. J. Syst. Evol. Microbiol.">
        <title>The Global Catalogue of Microorganisms (GCM) 10K type strain sequencing project: providing services to taxonomists for standard genome sequencing and annotation.</title>
        <authorList>
            <consortium name="The Broad Institute Genomics Platform"/>
            <consortium name="The Broad Institute Genome Sequencing Center for Infectious Disease"/>
            <person name="Wu L."/>
            <person name="Ma J."/>
        </authorList>
    </citation>
    <scope>NUCLEOTIDE SEQUENCE [LARGE SCALE GENOMIC DNA]</scope>
    <source>
        <strain evidence="10">GH52</strain>
    </source>
</reference>
<feature type="domain" description="ABC transmembrane type-1" evidence="8">
    <location>
        <begin position="131"/>
        <end position="320"/>
    </location>
</feature>
<feature type="transmembrane region" description="Helical" evidence="7">
    <location>
        <begin position="244"/>
        <end position="264"/>
    </location>
</feature>
<comment type="caution">
    <text evidence="9">The sequence shown here is derived from an EMBL/GenBank/DDBJ whole genome shotgun (WGS) entry which is preliminary data.</text>
</comment>
<dbReference type="InterPro" id="IPR000515">
    <property type="entry name" value="MetI-like"/>
</dbReference>
<evidence type="ECO:0000256" key="5">
    <source>
        <dbReference type="ARBA" id="ARBA00022989"/>
    </source>
</evidence>
<feature type="transmembrane region" description="Helical" evidence="7">
    <location>
        <begin position="70"/>
        <end position="91"/>
    </location>
</feature>
<dbReference type="Gene3D" id="1.10.3720.10">
    <property type="entry name" value="MetI-like"/>
    <property type="match status" value="1"/>
</dbReference>
<dbReference type="Proteomes" id="UP001597362">
    <property type="component" value="Unassembled WGS sequence"/>
</dbReference>
<dbReference type="PROSITE" id="PS50928">
    <property type="entry name" value="ABC_TM1"/>
    <property type="match status" value="1"/>
</dbReference>
<comment type="subcellular location">
    <subcellularLocation>
        <location evidence="1 7">Cell membrane</location>
        <topology evidence="1 7">Multi-pass membrane protein</topology>
    </subcellularLocation>
</comment>
<proteinExistence type="inferred from homology"/>
<organism evidence="9 10">
    <name type="scientific">Paenibacillus yanchengensis</name>
    <dbReference type="NCBI Taxonomy" id="2035833"/>
    <lineage>
        <taxon>Bacteria</taxon>
        <taxon>Bacillati</taxon>
        <taxon>Bacillota</taxon>
        <taxon>Bacilli</taxon>
        <taxon>Bacillales</taxon>
        <taxon>Paenibacillaceae</taxon>
        <taxon>Paenibacillus</taxon>
    </lineage>
</organism>
<keyword evidence="2 7" id="KW-0813">Transport</keyword>
<dbReference type="InterPro" id="IPR035906">
    <property type="entry name" value="MetI-like_sf"/>
</dbReference>
<dbReference type="Pfam" id="PF12911">
    <property type="entry name" value="OppC_N"/>
    <property type="match status" value="1"/>
</dbReference>
<evidence type="ECO:0000256" key="3">
    <source>
        <dbReference type="ARBA" id="ARBA00022475"/>
    </source>
</evidence>
<keyword evidence="5 7" id="KW-1133">Transmembrane helix</keyword>
<evidence type="ECO:0000259" key="8">
    <source>
        <dbReference type="PROSITE" id="PS50928"/>
    </source>
</evidence>
<evidence type="ECO:0000256" key="2">
    <source>
        <dbReference type="ARBA" id="ARBA00022448"/>
    </source>
</evidence>
<dbReference type="CDD" id="cd06261">
    <property type="entry name" value="TM_PBP2"/>
    <property type="match status" value="1"/>
</dbReference>
<keyword evidence="10" id="KW-1185">Reference proteome</keyword>
<feature type="transmembrane region" description="Helical" evidence="7">
    <location>
        <begin position="300"/>
        <end position="319"/>
    </location>
</feature>
<dbReference type="RefSeq" id="WP_377773833.1">
    <property type="nucleotide sequence ID" value="NZ_JBHUHO010000033.1"/>
</dbReference>
<evidence type="ECO:0000256" key="7">
    <source>
        <dbReference type="RuleBase" id="RU363032"/>
    </source>
</evidence>
<evidence type="ECO:0000256" key="6">
    <source>
        <dbReference type="ARBA" id="ARBA00023136"/>
    </source>
</evidence>
<dbReference type="SUPFAM" id="SSF161098">
    <property type="entry name" value="MetI-like"/>
    <property type="match status" value="1"/>
</dbReference>
<protein>
    <submittedName>
        <fullName evidence="9">ABC transporter permease</fullName>
    </submittedName>
</protein>
<dbReference type="InterPro" id="IPR025966">
    <property type="entry name" value="OppC_N"/>
</dbReference>
<keyword evidence="6 7" id="KW-0472">Membrane</keyword>
<accession>A0ABW4YN37</accession>
<dbReference type="EMBL" id="JBHUHO010000033">
    <property type="protein sequence ID" value="MFD2117056.1"/>
    <property type="molecule type" value="Genomic_DNA"/>
</dbReference>
<gene>
    <name evidence="9" type="ORF">ACFSJH_15100</name>
</gene>
<evidence type="ECO:0000313" key="9">
    <source>
        <dbReference type="EMBL" id="MFD2117056.1"/>
    </source>
</evidence>
<evidence type="ECO:0000313" key="10">
    <source>
        <dbReference type="Proteomes" id="UP001597362"/>
    </source>
</evidence>
<evidence type="ECO:0000256" key="4">
    <source>
        <dbReference type="ARBA" id="ARBA00022692"/>
    </source>
</evidence>
<feature type="transmembrane region" description="Helical" evidence="7">
    <location>
        <begin position="173"/>
        <end position="190"/>
    </location>
</feature>
<name>A0ABW4YN37_9BACL</name>
<dbReference type="PANTHER" id="PTHR43386:SF22">
    <property type="entry name" value="OLIGOPEPTIDE TRANSPORT SYSTEM PERMEASE PROTEIN OPPC"/>
    <property type="match status" value="1"/>
</dbReference>
<feature type="transmembrane region" description="Helical" evidence="7">
    <location>
        <begin position="137"/>
        <end position="161"/>
    </location>
</feature>
<sequence length="333" mass="36633">MAEGNNNKSKEIVQEGLVGATASSNLANTASFTVADFEKLHAEEKAIKPVMRESISAGRDAWLRLKANKLAMISIIILLLIGLFAIIGQYLTPHDYQTQNFDKINHPPSSEHWFGTDSLGRDMFERTWMGAGISLQVGIYAALVDLVLGVIIGGIMGYYGGRVDEILNRICEILYSIPNMLVVILLIVVLNPSMFTIVLALSITGWISMAWIVRGQVMQLKNQEYVLAARALGASPFRIMFKHLIPNSLGPIIVTITMTVPQAIFAEAFLSFLGLGIQLPTASLGTLINDALKAMTIYPWRMLFPAVLISLTMLCFNIFGDGLRDAFDPKLKK</sequence>
<dbReference type="Pfam" id="PF00528">
    <property type="entry name" value="BPD_transp_1"/>
    <property type="match status" value="1"/>
</dbReference>
<dbReference type="InterPro" id="IPR050366">
    <property type="entry name" value="BP-dependent_transpt_permease"/>
</dbReference>
<keyword evidence="3" id="KW-1003">Cell membrane</keyword>
<comment type="similarity">
    <text evidence="7">Belongs to the binding-protein-dependent transport system permease family.</text>
</comment>
<dbReference type="PANTHER" id="PTHR43386">
    <property type="entry name" value="OLIGOPEPTIDE TRANSPORT SYSTEM PERMEASE PROTEIN APPC"/>
    <property type="match status" value="1"/>
</dbReference>
<feature type="transmembrane region" description="Helical" evidence="7">
    <location>
        <begin position="196"/>
        <end position="213"/>
    </location>
</feature>